<feature type="active site" description="Acyl-thioester intermediate" evidence="6">
    <location>
        <position position="88"/>
    </location>
</feature>
<dbReference type="PROSITE" id="PS00099">
    <property type="entry name" value="THIOLASE_3"/>
    <property type="match status" value="1"/>
</dbReference>
<dbReference type="EMBL" id="WJQS01000007">
    <property type="protein sequence ID" value="MRI85902.1"/>
    <property type="molecule type" value="Genomic_DNA"/>
</dbReference>
<feature type="domain" description="Thiolase C-terminal" evidence="9">
    <location>
        <begin position="271"/>
        <end position="391"/>
    </location>
</feature>
<evidence type="ECO:0000259" key="8">
    <source>
        <dbReference type="Pfam" id="PF00108"/>
    </source>
</evidence>
<dbReference type="Pfam" id="PF02803">
    <property type="entry name" value="Thiolase_C"/>
    <property type="match status" value="1"/>
</dbReference>
<keyword evidence="11" id="KW-1185">Reference proteome</keyword>
<dbReference type="PANTHER" id="PTHR18919:SF107">
    <property type="entry name" value="ACETYL-COA ACETYLTRANSFERASE, CYTOSOLIC"/>
    <property type="match status" value="1"/>
</dbReference>
<dbReference type="InterPro" id="IPR020613">
    <property type="entry name" value="Thiolase_CS"/>
</dbReference>
<dbReference type="InterPro" id="IPR020616">
    <property type="entry name" value="Thiolase_N"/>
</dbReference>
<accession>A0A6I2GJ57</accession>
<dbReference type="PROSITE" id="PS00098">
    <property type="entry name" value="THIOLASE_1"/>
    <property type="match status" value="1"/>
</dbReference>
<feature type="active site" description="Proton acceptor" evidence="6">
    <location>
        <position position="349"/>
    </location>
</feature>
<feature type="domain" description="Thiolase N-terminal" evidence="8">
    <location>
        <begin position="4"/>
        <end position="262"/>
    </location>
</feature>
<evidence type="ECO:0000313" key="10">
    <source>
        <dbReference type="EMBL" id="MRI85902.1"/>
    </source>
</evidence>
<dbReference type="PANTHER" id="PTHR18919">
    <property type="entry name" value="ACETYL-COA C-ACYLTRANSFERASE"/>
    <property type="match status" value="1"/>
</dbReference>
<dbReference type="CDD" id="cd00751">
    <property type="entry name" value="thiolase"/>
    <property type="match status" value="1"/>
</dbReference>
<proteinExistence type="inferred from homology"/>
<evidence type="ECO:0000259" key="9">
    <source>
        <dbReference type="Pfam" id="PF02803"/>
    </source>
</evidence>
<dbReference type="AlphaFoldDB" id="A0A6I2GJ57"/>
<protein>
    <recommendedName>
        <fullName evidence="2">acetyl-CoA C-acetyltransferase</fullName>
        <ecNumber evidence="2">2.3.1.9</ecNumber>
    </recommendedName>
    <alternativeName>
        <fullName evidence="5">Acetoacetyl-CoA thiolase</fullName>
    </alternativeName>
</protein>
<dbReference type="FunFam" id="3.40.47.10:FF:000010">
    <property type="entry name" value="Acetyl-CoA acetyltransferase (Thiolase)"/>
    <property type="match status" value="1"/>
</dbReference>
<dbReference type="Pfam" id="PF00108">
    <property type="entry name" value="Thiolase_N"/>
    <property type="match status" value="1"/>
</dbReference>
<dbReference type="Proteomes" id="UP000430975">
    <property type="component" value="Unassembled WGS sequence"/>
</dbReference>
<dbReference type="InterPro" id="IPR020610">
    <property type="entry name" value="Thiolase_AS"/>
</dbReference>
<comment type="caution">
    <text evidence="10">The sequence shown here is derived from an EMBL/GenBank/DDBJ whole genome shotgun (WGS) entry which is preliminary data.</text>
</comment>
<keyword evidence="3 7" id="KW-0808">Transferase</keyword>
<reference evidence="10 11" key="1">
    <citation type="submission" date="2019-11" db="EMBL/GenBank/DDBJ databases">
        <title>Characterisation of Fundicoccus ignavus gen. nov. sp. nov., a novel genus of the family Aerococcaceae isolated from bulk tank milk.</title>
        <authorList>
            <person name="Siebert A."/>
            <person name="Huptas C."/>
            <person name="Wenning M."/>
            <person name="Scherer S."/>
            <person name="Doll E.V."/>
        </authorList>
    </citation>
    <scope>NUCLEOTIDE SEQUENCE [LARGE SCALE GENOMIC DNA]</scope>
    <source>
        <strain evidence="10 11">WS4759</strain>
    </source>
</reference>
<dbReference type="InterPro" id="IPR002155">
    <property type="entry name" value="Thiolase"/>
</dbReference>
<dbReference type="NCBIfam" id="TIGR01930">
    <property type="entry name" value="AcCoA-C-Actrans"/>
    <property type="match status" value="1"/>
</dbReference>
<evidence type="ECO:0000256" key="1">
    <source>
        <dbReference type="ARBA" id="ARBA00010982"/>
    </source>
</evidence>
<organism evidence="10 11">
    <name type="scientific">Fundicoccus ignavus</name>
    <dbReference type="NCBI Taxonomy" id="2664442"/>
    <lineage>
        <taxon>Bacteria</taxon>
        <taxon>Bacillati</taxon>
        <taxon>Bacillota</taxon>
        <taxon>Bacilli</taxon>
        <taxon>Lactobacillales</taxon>
        <taxon>Aerococcaceae</taxon>
        <taxon>Fundicoccus</taxon>
    </lineage>
</organism>
<sequence>MRDVVIVSAKRTAIGAFGGVFKDVTAVELGTQVVKSALEEIKLDPAEVNHLVFGNVYSAGLKGNIARQVLIHSGIPDSATGETVNILCGSGLKAVINGAQTIMLGDNDVVVVGGAENMTRAPYVMPNLRFGARMGDTKVIDTMLHDGLVDAFHDYHMGVTAENIAEQFGFTREQQDDLAAASQNRAEAAVTSGRFKDEIAPITVPQRRGDDVIVDTDEFPKFGTTTDSLGILRPAFKKDGTVTAGNASGINDGAAALVLMSAEKAQELNLEPLATIAAYGVGGVAPSIMGTGPIPASQKALNKAGLKPEDIDLIESNEAFAAQALSVIEHFNFDRDIVNVNGGAIALGHPVGASGARILVTLLHEMKKRDSKTGLATLCVGGGQGVAVVVKR</sequence>
<evidence type="ECO:0000256" key="7">
    <source>
        <dbReference type="RuleBase" id="RU003557"/>
    </source>
</evidence>
<dbReference type="RefSeq" id="WP_311454124.1">
    <property type="nucleotide sequence ID" value="NZ_WJQS01000007.1"/>
</dbReference>
<gene>
    <name evidence="10" type="ORF">GIY09_08490</name>
</gene>
<keyword evidence="4 7" id="KW-0012">Acyltransferase</keyword>
<dbReference type="PIRSF" id="PIRSF000429">
    <property type="entry name" value="Ac-CoA_Ac_transf"/>
    <property type="match status" value="1"/>
</dbReference>
<name>A0A6I2GJ57_9LACT</name>
<dbReference type="PROSITE" id="PS00737">
    <property type="entry name" value="THIOLASE_2"/>
    <property type="match status" value="1"/>
</dbReference>
<feature type="active site" description="Proton acceptor" evidence="6">
    <location>
        <position position="379"/>
    </location>
</feature>
<evidence type="ECO:0000256" key="6">
    <source>
        <dbReference type="PIRSR" id="PIRSR000429-1"/>
    </source>
</evidence>
<evidence type="ECO:0000313" key="11">
    <source>
        <dbReference type="Proteomes" id="UP000430975"/>
    </source>
</evidence>
<evidence type="ECO:0000256" key="3">
    <source>
        <dbReference type="ARBA" id="ARBA00022679"/>
    </source>
</evidence>
<dbReference type="SUPFAM" id="SSF53901">
    <property type="entry name" value="Thiolase-like"/>
    <property type="match status" value="2"/>
</dbReference>
<dbReference type="EC" id="2.3.1.9" evidence="2"/>
<dbReference type="InterPro" id="IPR016039">
    <property type="entry name" value="Thiolase-like"/>
</dbReference>
<dbReference type="InterPro" id="IPR020615">
    <property type="entry name" value="Thiolase_acyl_enz_int_AS"/>
</dbReference>
<evidence type="ECO:0000256" key="4">
    <source>
        <dbReference type="ARBA" id="ARBA00023315"/>
    </source>
</evidence>
<dbReference type="InterPro" id="IPR020617">
    <property type="entry name" value="Thiolase_C"/>
</dbReference>
<dbReference type="GO" id="GO:0003985">
    <property type="term" value="F:acetyl-CoA C-acetyltransferase activity"/>
    <property type="evidence" value="ECO:0007669"/>
    <property type="project" value="UniProtKB-EC"/>
</dbReference>
<comment type="similarity">
    <text evidence="1 7">Belongs to the thiolase-like superfamily. Thiolase family.</text>
</comment>
<dbReference type="Gene3D" id="3.40.47.10">
    <property type="match status" value="2"/>
</dbReference>
<evidence type="ECO:0000256" key="2">
    <source>
        <dbReference type="ARBA" id="ARBA00012705"/>
    </source>
</evidence>
<evidence type="ECO:0000256" key="5">
    <source>
        <dbReference type="ARBA" id="ARBA00030755"/>
    </source>
</evidence>